<dbReference type="PANTHER" id="PTHR38588:SF1">
    <property type="entry name" value="BLL0334 PROTEIN"/>
    <property type="match status" value="1"/>
</dbReference>
<evidence type="ECO:0000313" key="1">
    <source>
        <dbReference type="EMBL" id="EQD79896.1"/>
    </source>
</evidence>
<name>T1C351_9ZZZZ</name>
<dbReference type="InterPro" id="IPR023393">
    <property type="entry name" value="START-like_dom_sf"/>
</dbReference>
<dbReference type="Gene3D" id="3.30.530.20">
    <property type="match status" value="1"/>
</dbReference>
<reference evidence="1" key="1">
    <citation type="submission" date="2013-08" db="EMBL/GenBank/DDBJ databases">
        <authorList>
            <person name="Mendez C."/>
            <person name="Richter M."/>
            <person name="Ferrer M."/>
            <person name="Sanchez J."/>
        </authorList>
    </citation>
    <scope>NUCLEOTIDE SEQUENCE</scope>
</reference>
<protein>
    <submittedName>
        <fullName evidence="1">Carbon monoxide dehydrogenase subunit G</fullName>
    </submittedName>
</protein>
<dbReference type="EMBL" id="AUZX01001111">
    <property type="protein sequence ID" value="EQD79896.1"/>
    <property type="molecule type" value="Genomic_DNA"/>
</dbReference>
<dbReference type="Pfam" id="PF06240">
    <property type="entry name" value="COXG"/>
    <property type="match status" value="1"/>
</dbReference>
<organism evidence="1">
    <name type="scientific">mine drainage metagenome</name>
    <dbReference type="NCBI Taxonomy" id="410659"/>
    <lineage>
        <taxon>unclassified sequences</taxon>
        <taxon>metagenomes</taxon>
        <taxon>ecological metagenomes</taxon>
    </lineage>
</organism>
<dbReference type="SUPFAM" id="SSF55961">
    <property type="entry name" value="Bet v1-like"/>
    <property type="match status" value="1"/>
</dbReference>
<reference evidence="1" key="2">
    <citation type="journal article" date="2014" name="ISME J.">
        <title>Microbial stratification in low pH oxic and suboxic macroscopic growths along an acid mine drainage.</title>
        <authorList>
            <person name="Mendez-Garcia C."/>
            <person name="Mesa V."/>
            <person name="Sprenger R.R."/>
            <person name="Richter M."/>
            <person name="Diez M.S."/>
            <person name="Solano J."/>
            <person name="Bargiela R."/>
            <person name="Golyshina O.V."/>
            <person name="Manteca A."/>
            <person name="Ramos J.L."/>
            <person name="Gallego J.R."/>
            <person name="Llorente I."/>
            <person name="Martins Dos Santos V.A."/>
            <person name="Jensen O.N."/>
            <person name="Pelaez A.I."/>
            <person name="Sanchez J."/>
            <person name="Ferrer M."/>
        </authorList>
    </citation>
    <scope>NUCLEOTIDE SEQUENCE</scope>
</reference>
<dbReference type="PANTHER" id="PTHR38588">
    <property type="entry name" value="BLL0334 PROTEIN"/>
    <property type="match status" value="1"/>
</dbReference>
<gene>
    <name evidence="1" type="ORF">B1A_01457</name>
</gene>
<comment type="caution">
    <text evidence="1">The sequence shown here is derived from an EMBL/GenBank/DDBJ whole genome shotgun (WGS) entry which is preliminary data.</text>
</comment>
<sequence>VDVLKRSVPGCESMTVTGEHTYDVVMRAAVGPVRARFAGKVNRADVEPPSRYRLDFEGQSPQAGFARGQVRVELEETTPGETRLRYAASVQIGGKLAQIGSRLIDAAAA</sequence>
<accession>T1C351</accession>
<feature type="non-terminal residue" evidence="1">
    <location>
        <position position="1"/>
    </location>
</feature>
<dbReference type="CDD" id="cd05018">
    <property type="entry name" value="CoxG"/>
    <property type="match status" value="1"/>
</dbReference>
<dbReference type="InterPro" id="IPR010419">
    <property type="entry name" value="CO_DH_gsu"/>
</dbReference>
<proteinExistence type="predicted"/>
<feature type="non-terminal residue" evidence="1">
    <location>
        <position position="109"/>
    </location>
</feature>
<dbReference type="AlphaFoldDB" id="T1C351"/>